<feature type="signal peptide" evidence="1">
    <location>
        <begin position="1"/>
        <end position="18"/>
    </location>
</feature>
<keyword evidence="1" id="KW-0732">Signal</keyword>
<organism evidence="2 3">
    <name type="scientific">Maribacter arenosus</name>
    <dbReference type="NCBI Taxonomy" id="1854708"/>
    <lineage>
        <taxon>Bacteria</taxon>
        <taxon>Pseudomonadati</taxon>
        <taxon>Bacteroidota</taxon>
        <taxon>Flavobacteriia</taxon>
        <taxon>Flavobacteriales</taxon>
        <taxon>Flavobacteriaceae</taxon>
        <taxon>Maribacter</taxon>
    </lineage>
</organism>
<accession>A0ABR7VBP9</accession>
<reference evidence="2 3" key="1">
    <citation type="submission" date="2020-05" db="EMBL/GenBank/DDBJ databases">
        <title>The draft genome sequence of Maribacter arenosus CAU 1321.</title>
        <authorList>
            <person name="Mu L."/>
        </authorList>
    </citation>
    <scope>NUCLEOTIDE SEQUENCE [LARGE SCALE GENOMIC DNA]</scope>
    <source>
        <strain evidence="2 3">CAU 1321</strain>
    </source>
</reference>
<proteinExistence type="predicted"/>
<dbReference type="Proteomes" id="UP000598350">
    <property type="component" value="Unassembled WGS sequence"/>
</dbReference>
<evidence type="ECO:0000313" key="3">
    <source>
        <dbReference type="Proteomes" id="UP000598350"/>
    </source>
</evidence>
<comment type="caution">
    <text evidence="2">The sequence shown here is derived from an EMBL/GenBank/DDBJ whole genome shotgun (WGS) entry which is preliminary data.</text>
</comment>
<dbReference type="EMBL" id="JABTCG010000003">
    <property type="protein sequence ID" value="MBD0850746.1"/>
    <property type="molecule type" value="Genomic_DNA"/>
</dbReference>
<evidence type="ECO:0000256" key="1">
    <source>
        <dbReference type="SAM" id="SignalP"/>
    </source>
</evidence>
<dbReference type="InterPro" id="IPR034660">
    <property type="entry name" value="DinB/YfiT-like"/>
</dbReference>
<evidence type="ECO:0008006" key="4">
    <source>
        <dbReference type="Google" id="ProtNLM"/>
    </source>
</evidence>
<sequence>MKLYFSLLAILVISFTLAQEVMNEKLPYDKIPEAPSQYTPGTVVARMIDGLGFRYFWATEGLSDEDLEYRPSEEGRTITETMDHIYSLSTTILNSAKNQPTDFSAEPEELTMIEKRKRTLGNFKNASDLFKVSKNLAEHKIVFIRKNGNAEFPFWNLINGHIEDAVWHAGQIVMMRRAAGNPFNSKVNLFMGNVKQ</sequence>
<dbReference type="Gene3D" id="1.20.120.450">
    <property type="entry name" value="dinb family like domain"/>
    <property type="match status" value="1"/>
</dbReference>
<feature type="chain" id="PRO_5045442456" description="DinB superfamily protein" evidence="1">
    <location>
        <begin position="19"/>
        <end position="196"/>
    </location>
</feature>
<dbReference type="RefSeq" id="WP_188313885.1">
    <property type="nucleotide sequence ID" value="NZ_JABTCG010000003.1"/>
</dbReference>
<name>A0ABR7VBP9_9FLAO</name>
<gene>
    <name evidence="2" type="ORF">HPE63_08705</name>
</gene>
<dbReference type="SUPFAM" id="SSF109854">
    <property type="entry name" value="DinB/YfiT-like putative metalloenzymes"/>
    <property type="match status" value="1"/>
</dbReference>
<protein>
    <recommendedName>
        <fullName evidence="4">DinB superfamily protein</fullName>
    </recommendedName>
</protein>
<evidence type="ECO:0000313" key="2">
    <source>
        <dbReference type="EMBL" id="MBD0850746.1"/>
    </source>
</evidence>
<keyword evidence="3" id="KW-1185">Reference proteome</keyword>